<name>A0A9W7E7Z6_9STRA</name>
<gene>
    <name evidence="1" type="ORF">TrRE_jg3721</name>
</gene>
<feature type="non-terminal residue" evidence="1">
    <location>
        <position position="43"/>
    </location>
</feature>
<reference evidence="1" key="1">
    <citation type="submission" date="2022-07" db="EMBL/GenBank/DDBJ databases">
        <title>Genome analysis of Parmales, a sister group of diatoms, reveals the evolutionary specialization of diatoms from phago-mixotrophs to photoautotrophs.</title>
        <authorList>
            <person name="Ban H."/>
            <person name="Sato S."/>
            <person name="Yoshikawa S."/>
            <person name="Kazumasa Y."/>
            <person name="Nakamura Y."/>
            <person name="Ichinomiya M."/>
            <person name="Saitoh K."/>
            <person name="Sato N."/>
            <person name="Blanc-Mathieu R."/>
            <person name="Endo H."/>
            <person name="Kuwata A."/>
            <person name="Ogata H."/>
        </authorList>
    </citation>
    <scope>NUCLEOTIDE SEQUENCE</scope>
</reference>
<dbReference type="Proteomes" id="UP001165082">
    <property type="component" value="Unassembled WGS sequence"/>
</dbReference>
<accession>A0A9W7E7Z6</accession>
<evidence type="ECO:0000313" key="1">
    <source>
        <dbReference type="EMBL" id="GMH71764.1"/>
    </source>
</evidence>
<evidence type="ECO:0000313" key="2">
    <source>
        <dbReference type="Proteomes" id="UP001165082"/>
    </source>
</evidence>
<comment type="caution">
    <text evidence="1">The sequence shown here is derived from an EMBL/GenBank/DDBJ whole genome shotgun (WGS) entry which is preliminary data.</text>
</comment>
<dbReference type="EMBL" id="BRXZ01002863">
    <property type="protein sequence ID" value="GMH71764.1"/>
    <property type="molecule type" value="Genomic_DNA"/>
</dbReference>
<protein>
    <submittedName>
        <fullName evidence="1">Uncharacterized protein</fullName>
    </submittedName>
</protein>
<organism evidence="1 2">
    <name type="scientific">Triparma retinervis</name>
    <dbReference type="NCBI Taxonomy" id="2557542"/>
    <lineage>
        <taxon>Eukaryota</taxon>
        <taxon>Sar</taxon>
        <taxon>Stramenopiles</taxon>
        <taxon>Ochrophyta</taxon>
        <taxon>Bolidophyceae</taxon>
        <taxon>Parmales</taxon>
        <taxon>Triparmaceae</taxon>
        <taxon>Triparma</taxon>
    </lineage>
</organism>
<proteinExistence type="predicted"/>
<sequence length="43" mass="4812">MYVTVVPSGISGLGYYGDFLSPEEGRRCMSIVDGNEWVTEIKR</sequence>
<dbReference type="AlphaFoldDB" id="A0A9W7E7Z6"/>
<keyword evidence="2" id="KW-1185">Reference proteome</keyword>